<keyword evidence="2" id="KW-0186">Copper</keyword>
<dbReference type="SUPFAM" id="SSF49503">
    <property type="entry name" value="Cupredoxins"/>
    <property type="match status" value="1"/>
</dbReference>
<feature type="domain" description="Blue (type 1) copper" evidence="3">
    <location>
        <begin position="15"/>
        <end position="36"/>
    </location>
</feature>
<sequence>MRSSGTFEWTARRGPLVKYQCDPHAGTGMRGVLVVE</sequence>
<proteinExistence type="predicted"/>
<organism evidence="4 5">
    <name type="scientific">Halomarina halobia</name>
    <dbReference type="NCBI Taxonomy" id="3033386"/>
    <lineage>
        <taxon>Archaea</taxon>
        <taxon>Methanobacteriati</taxon>
        <taxon>Methanobacteriota</taxon>
        <taxon>Stenosarchaea group</taxon>
        <taxon>Halobacteria</taxon>
        <taxon>Halobacteriales</taxon>
        <taxon>Natronomonadaceae</taxon>
        <taxon>Halomarina</taxon>
    </lineage>
</organism>
<protein>
    <submittedName>
        <fullName evidence="4">Plastocyanin/azurin family copper-binding protein</fullName>
    </submittedName>
</protein>
<dbReference type="AlphaFoldDB" id="A0ABD6AAL5"/>
<name>A0ABD6AAL5_9EURY</name>
<reference evidence="4 5" key="1">
    <citation type="journal article" date="2019" name="Int. J. Syst. Evol. Microbiol.">
        <title>The Global Catalogue of Microorganisms (GCM) 10K type strain sequencing project: providing services to taxonomists for standard genome sequencing and annotation.</title>
        <authorList>
            <consortium name="The Broad Institute Genomics Platform"/>
            <consortium name="The Broad Institute Genome Sequencing Center for Infectious Disease"/>
            <person name="Wu L."/>
            <person name="Ma J."/>
        </authorList>
    </citation>
    <scope>NUCLEOTIDE SEQUENCE [LARGE SCALE GENOMIC DNA]</scope>
    <source>
        <strain evidence="4 5">PSR21</strain>
    </source>
</reference>
<comment type="caution">
    <text evidence="4">The sequence shown here is derived from an EMBL/GenBank/DDBJ whole genome shotgun (WGS) entry which is preliminary data.</text>
</comment>
<dbReference type="InterPro" id="IPR000923">
    <property type="entry name" value="BlueCu_1"/>
</dbReference>
<dbReference type="RefSeq" id="WP_368410860.1">
    <property type="nucleotide sequence ID" value="NZ_CP119992.1"/>
</dbReference>
<evidence type="ECO:0000259" key="3">
    <source>
        <dbReference type="Pfam" id="PF00127"/>
    </source>
</evidence>
<evidence type="ECO:0000256" key="2">
    <source>
        <dbReference type="ARBA" id="ARBA00023008"/>
    </source>
</evidence>
<dbReference type="InterPro" id="IPR008972">
    <property type="entry name" value="Cupredoxin"/>
</dbReference>
<evidence type="ECO:0000256" key="1">
    <source>
        <dbReference type="ARBA" id="ARBA00022723"/>
    </source>
</evidence>
<evidence type="ECO:0000313" key="5">
    <source>
        <dbReference type="Proteomes" id="UP001596547"/>
    </source>
</evidence>
<dbReference type="GO" id="GO:0046872">
    <property type="term" value="F:metal ion binding"/>
    <property type="evidence" value="ECO:0007669"/>
    <property type="project" value="UniProtKB-KW"/>
</dbReference>
<gene>
    <name evidence="4" type="ORF">ACFQPE_10470</name>
</gene>
<dbReference type="GeneID" id="91975975"/>
<evidence type="ECO:0000313" key="4">
    <source>
        <dbReference type="EMBL" id="MFC7317216.1"/>
    </source>
</evidence>
<keyword evidence="1" id="KW-0479">Metal-binding</keyword>
<dbReference type="EMBL" id="JBHTBF010000002">
    <property type="protein sequence ID" value="MFC7317216.1"/>
    <property type="molecule type" value="Genomic_DNA"/>
</dbReference>
<dbReference type="Pfam" id="PF00127">
    <property type="entry name" value="Copper-bind"/>
    <property type="match status" value="1"/>
</dbReference>
<accession>A0ABD6AAL5</accession>
<dbReference type="Proteomes" id="UP001596547">
    <property type="component" value="Unassembled WGS sequence"/>
</dbReference>
<dbReference type="Gene3D" id="2.60.40.420">
    <property type="entry name" value="Cupredoxins - blue copper proteins"/>
    <property type="match status" value="1"/>
</dbReference>
<keyword evidence="5" id="KW-1185">Reference proteome</keyword>